<name>A0ABY7X2A9_9BACL</name>
<reference evidence="1 2" key="1">
    <citation type="submission" date="2023-02" db="EMBL/GenBank/DDBJ databases">
        <title>A bacterium isolated from plastisphere.</title>
        <authorList>
            <person name="Sun Y."/>
        </authorList>
    </citation>
    <scope>NUCLEOTIDE SEQUENCE [LARGE SCALE GENOMIC DNA]</scope>
    <source>
        <strain evidence="2">a-1</strain>
    </source>
</reference>
<proteinExistence type="predicted"/>
<evidence type="ECO:0000313" key="2">
    <source>
        <dbReference type="Proteomes" id="UP001213680"/>
    </source>
</evidence>
<organism evidence="1 2">
    <name type="scientific">Exiguobacterium marinum</name>
    <dbReference type="NCBI Taxonomy" id="273528"/>
    <lineage>
        <taxon>Bacteria</taxon>
        <taxon>Bacillati</taxon>
        <taxon>Bacillota</taxon>
        <taxon>Bacilli</taxon>
        <taxon>Bacillales</taxon>
        <taxon>Bacillales Family XII. Incertae Sedis</taxon>
        <taxon>Exiguobacterium</taxon>
    </lineage>
</organism>
<dbReference type="Pfam" id="PF13079">
    <property type="entry name" value="DUF3916"/>
    <property type="match status" value="1"/>
</dbReference>
<dbReference type="EMBL" id="CP118099">
    <property type="protein sequence ID" value="WDH77257.1"/>
    <property type="molecule type" value="Genomic_DNA"/>
</dbReference>
<dbReference type="Proteomes" id="UP001213680">
    <property type="component" value="Chromosome"/>
</dbReference>
<protein>
    <submittedName>
        <fullName evidence="1">DUF3916 domain-containing protein</fullName>
    </submittedName>
</protein>
<keyword evidence="2" id="KW-1185">Reference proteome</keyword>
<evidence type="ECO:0000313" key="1">
    <source>
        <dbReference type="EMBL" id="WDH77257.1"/>
    </source>
</evidence>
<accession>A0ABY7X2A9</accession>
<dbReference type="RefSeq" id="WP_274357700.1">
    <property type="nucleotide sequence ID" value="NZ_CP118099.1"/>
</dbReference>
<sequence>MRHRKVRGLKRKLSRLQRNMQENHHDLPIEFHDGYWYAKISVRQTFLLDIQHNEQIKQAIIHILIDESTRLAKRRVDERMRVVVLLDFPTLWNSEILVFQNEEVLQMFMRRDSSHQKWIPIPHEKTSLNNWVIRSDRDIRVYGFKEWLFEEEDEGRELWMLVQ</sequence>
<gene>
    <name evidence="1" type="ORF">PTI97_07000</name>
</gene>
<dbReference type="InterPro" id="IPR025075">
    <property type="entry name" value="DUF3916"/>
</dbReference>